<dbReference type="InterPro" id="IPR018303">
    <property type="entry name" value="ATPase_P-typ_P_site"/>
</dbReference>
<feature type="binding site" evidence="15">
    <location>
        <position position="536"/>
    </location>
    <ligand>
        <name>Mg(2+)</name>
        <dbReference type="ChEBI" id="CHEBI:18420"/>
    </ligand>
</feature>
<feature type="region of interest" description="Disordered" evidence="17">
    <location>
        <begin position="558"/>
        <end position="625"/>
    </location>
</feature>
<evidence type="ECO:0000259" key="18">
    <source>
        <dbReference type="Pfam" id="PF16209"/>
    </source>
</evidence>
<feature type="compositionally biased region" description="Polar residues" evidence="17">
    <location>
        <begin position="575"/>
        <end position="593"/>
    </location>
</feature>
<dbReference type="FunFam" id="3.40.50.1000:FF:000001">
    <property type="entry name" value="Phospholipid-transporting ATPase IC"/>
    <property type="match status" value="1"/>
</dbReference>
<dbReference type="InterPro" id="IPR032630">
    <property type="entry name" value="P_typ_ATPase_c"/>
</dbReference>
<dbReference type="PANTHER" id="PTHR24092:SF153">
    <property type="entry name" value="PHOSPHOLIPID-TRANSPORTING ATPASE"/>
    <property type="match status" value="1"/>
</dbReference>
<dbReference type="SUPFAM" id="SSF81665">
    <property type="entry name" value="Calcium ATPase, transmembrane domain M"/>
    <property type="match status" value="1"/>
</dbReference>
<dbReference type="GO" id="GO:0016887">
    <property type="term" value="F:ATP hydrolysis activity"/>
    <property type="evidence" value="ECO:0007669"/>
    <property type="project" value="InterPro"/>
</dbReference>
<dbReference type="SFLD" id="SFLDG00002">
    <property type="entry name" value="C1.7:_P-type_atpase_like"/>
    <property type="match status" value="1"/>
</dbReference>
<dbReference type="InterPro" id="IPR008250">
    <property type="entry name" value="ATPase_P-typ_transduc_dom_A_sf"/>
</dbReference>
<dbReference type="Proteomes" id="UP000297245">
    <property type="component" value="Unassembled WGS sequence"/>
</dbReference>
<feature type="binding site" evidence="14">
    <location>
        <position position="1077"/>
    </location>
    <ligand>
        <name>ATP</name>
        <dbReference type="ChEBI" id="CHEBI:30616"/>
    </ligand>
</feature>
<keyword evidence="9 16" id="KW-1133">Transmembrane helix</keyword>
<dbReference type="OrthoDB" id="377733at2759"/>
<dbReference type="SUPFAM" id="SSF81660">
    <property type="entry name" value="Metal cation-transporting ATPase, ATP-binding domain N"/>
    <property type="match status" value="1"/>
</dbReference>
<evidence type="ECO:0000259" key="19">
    <source>
        <dbReference type="Pfam" id="PF16212"/>
    </source>
</evidence>
<feature type="compositionally biased region" description="Acidic residues" evidence="17">
    <location>
        <begin position="218"/>
        <end position="228"/>
    </location>
</feature>
<evidence type="ECO:0000313" key="21">
    <source>
        <dbReference type="Proteomes" id="UP000297245"/>
    </source>
</evidence>
<organism evidence="20 21">
    <name type="scientific">Dendrothele bispora (strain CBS 962.96)</name>
    <dbReference type="NCBI Taxonomy" id="1314807"/>
    <lineage>
        <taxon>Eukaryota</taxon>
        <taxon>Fungi</taxon>
        <taxon>Dikarya</taxon>
        <taxon>Basidiomycota</taxon>
        <taxon>Agaricomycotina</taxon>
        <taxon>Agaricomycetes</taxon>
        <taxon>Agaricomycetidae</taxon>
        <taxon>Agaricales</taxon>
        <taxon>Agaricales incertae sedis</taxon>
        <taxon>Dendrothele</taxon>
    </lineage>
</organism>
<feature type="compositionally biased region" description="Low complexity" evidence="17">
    <location>
        <begin position="594"/>
        <end position="622"/>
    </location>
</feature>
<keyword evidence="6 14" id="KW-0067">ATP-binding</keyword>
<dbReference type="SUPFAM" id="SSF81653">
    <property type="entry name" value="Calcium ATPase, transduction domain A"/>
    <property type="match status" value="1"/>
</dbReference>
<accession>A0A4S8MMR1</accession>
<evidence type="ECO:0000256" key="5">
    <source>
        <dbReference type="ARBA" id="ARBA00022741"/>
    </source>
</evidence>
<feature type="compositionally biased region" description="Basic and acidic residues" evidence="17">
    <location>
        <begin position="1413"/>
        <end position="1428"/>
    </location>
</feature>
<keyword evidence="8 16" id="KW-1278">Translocase</keyword>
<feature type="active site" description="4-aspartylphosphate intermediate" evidence="13">
    <location>
        <position position="536"/>
    </location>
</feature>
<dbReference type="Pfam" id="PF16212">
    <property type="entry name" value="PhoLip_ATPase_C"/>
    <property type="match status" value="1"/>
</dbReference>
<evidence type="ECO:0000256" key="2">
    <source>
        <dbReference type="ARBA" id="ARBA00008109"/>
    </source>
</evidence>
<dbReference type="InterPro" id="IPR032631">
    <property type="entry name" value="P-type_ATPase_N"/>
</dbReference>
<feature type="binding site" evidence="14">
    <location>
        <position position="933"/>
    </location>
    <ligand>
        <name>ATP</name>
        <dbReference type="ChEBI" id="CHEBI:30616"/>
    </ligand>
</feature>
<evidence type="ECO:0000256" key="15">
    <source>
        <dbReference type="PIRSR" id="PIRSR606539-3"/>
    </source>
</evidence>
<dbReference type="NCBIfam" id="TIGR01652">
    <property type="entry name" value="ATPase-Plipid"/>
    <property type="match status" value="2"/>
</dbReference>
<dbReference type="InterPro" id="IPR023298">
    <property type="entry name" value="ATPase_P-typ_TM_dom_sf"/>
</dbReference>
<feature type="binding site" evidence="14">
    <location>
        <position position="934"/>
    </location>
    <ligand>
        <name>ATP</name>
        <dbReference type="ChEBI" id="CHEBI:30616"/>
    </ligand>
</feature>
<dbReference type="Pfam" id="PF13246">
    <property type="entry name" value="Cation_ATPase"/>
    <property type="match status" value="1"/>
</dbReference>
<dbReference type="InterPro" id="IPR036412">
    <property type="entry name" value="HAD-like_sf"/>
</dbReference>
<feature type="region of interest" description="Disordered" evidence="17">
    <location>
        <begin position="1413"/>
        <end position="1467"/>
    </location>
</feature>
<dbReference type="EMBL" id="ML179061">
    <property type="protein sequence ID" value="THV03971.1"/>
    <property type="molecule type" value="Genomic_DNA"/>
</dbReference>
<keyword evidence="21" id="KW-1185">Reference proteome</keyword>
<dbReference type="GO" id="GO:0140326">
    <property type="term" value="F:ATPase-coupled intramembrane lipid transporter activity"/>
    <property type="evidence" value="ECO:0007669"/>
    <property type="project" value="UniProtKB-EC"/>
</dbReference>
<dbReference type="GO" id="GO:0045332">
    <property type="term" value="P:phospholipid translocation"/>
    <property type="evidence" value="ECO:0007669"/>
    <property type="project" value="TreeGrafter"/>
</dbReference>
<feature type="compositionally biased region" description="Basic and acidic residues" evidence="17">
    <location>
        <begin position="729"/>
        <end position="742"/>
    </location>
</feature>
<feature type="transmembrane region" description="Helical" evidence="16">
    <location>
        <begin position="468"/>
        <end position="490"/>
    </location>
</feature>
<comment type="cofactor">
    <cofactor evidence="15">
        <name>Mg(2+)</name>
        <dbReference type="ChEBI" id="CHEBI:18420"/>
    </cofactor>
</comment>
<dbReference type="SFLD" id="SFLDS00003">
    <property type="entry name" value="Haloacid_Dehalogenase"/>
    <property type="match status" value="1"/>
</dbReference>
<dbReference type="PROSITE" id="PS00154">
    <property type="entry name" value="ATPASE_E1_E2"/>
    <property type="match status" value="1"/>
</dbReference>
<dbReference type="InterPro" id="IPR006539">
    <property type="entry name" value="P-type_ATPase_IV"/>
</dbReference>
<feature type="transmembrane region" description="Helical" evidence="16">
    <location>
        <begin position="84"/>
        <end position="101"/>
    </location>
</feature>
<sequence length="1528" mass="170574">MARTKPNRLAALYARIAAFNVENLFVRKKEPGPPRTVFVNQDIPEEYYDKKGRVKKEHVYTPNQVITSKYTIITFLPRNLLEQFRRIANIFFLGIAILQFFNKFSTISPGLVILPLLVVLGITAIKDGYEDIKRHQSDRRVNHSTVRVLDGADFDNRNAMKPKSKTFVRGLVPKRLVPSSSSKKKPNTPDVEKAETQEANPSQGPSNNTPDHQPDLPPEIEFDDDVPEEERQITSSLPFGGLGGHAEARAPHWKQSIWEDVRVGDIVKIMDNESFPADILICSTSEEEENVAFVETKNLDGETNLKSRTAVQALTHLRSAKECVRKENGFLVELDRPDNNMFRLNATVVMPNSGNGSDDGKKDHVPADIGNVLLRGTVLRNTSWVIGVVLFTGEDTKIVLNSGGTPSKRSKVERQMNPQVFLNLILLAMMAVACAIVDSVNEHRDYPRGAPWLYDDNQSDDNPSINGLVTWAFALITFQNIVPISLYISIEAVRTCQALFIYFDTEIYYEKTGQPTLARSWNLSDDLGQIEYIFSDKTGTLTQNKMIYRQCSIGGKVYIGDPDEEDSERPSSEEVQSGSNDASSAVANGNTEKPSVSTSDTTATTTTTPSPPTSSTTKSKAPFFHSPELSSDLEEAFHSSSSSPNASHARALNGFFSVLALCHTVLTSTNKETGRVEYKAQSPDEEALVRAAADVGYVFRGRDREILYLETPMSRERAGEAGSGEGVEGNEKEKEKKGKDGVEVDVVPGDGNSSSRATTTNPNDLRDQRDERDKYEKYELLNILEFNSARKRMSVVVRKLDDDGSGGEKRNKILLLMKGADNVVFERLKPGADEALKEQTEMHLSEFANSGLRTLTLAYKVIGEEEYERWSERYHEATILMEGREEKIDEVSDELEQDVRLLGATAIEDSLQDGVPEAIADLKRAGIKVWVATGDKLETAIAIGHSTNLISRESNIIVIRGGNEHSRPVYDQIVGAIEEFFPESGILDDRGVPARRSSLHRRSISSAASHDGRHSRPRLHRVETGITSIVGSDNGDRPGGFVLVIEGTALGNALDDETNKDLLLNLAMLCEGVICCRVSPLQKALVVKMVKNGLGAMTLAIGDGANDVSMIQAADVGVGIAGEEGLQAVNSSDYAIAQFRFLKRLILVHGHWSYARNANMILNFFYKNIVCIGVLWWFQIYDAWSSAYAFEYTYLIFWNAFWTLCPVIAIGIFDRIVDDHVLMDLPELYRYGREGRWFGMKWFVLYMLDGVYQSAIIFFLIAYSYMSTPTTRQDGYGQYIYEFTTTMVFAAVMTANLFNGLNTSYWSGWVFFAVSIGVILVWVYTAVYNTISPGWFYTPVFGNNTFLFHSAYFWLCLPLTIVLALAPRYILKAWKFGFAPDDIDVMRWQVKIDPHNKNYAQYAFVNDDGLKGLRRPESHGRENSEAISRRTSRTDSVVSMPMAAPASASASRHSIRPHPNQSMISVRSASRTDMATGMRSVHRGFDFSTEEGGHTIQRMQTDLSERRAGRRLGFGSLRKKLPTLKKKS</sequence>
<evidence type="ECO:0000256" key="3">
    <source>
        <dbReference type="ARBA" id="ARBA00022692"/>
    </source>
</evidence>
<evidence type="ECO:0000256" key="13">
    <source>
        <dbReference type="PIRSR" id="PIRSR606539-1"/>
    </source>
</evidence>
<feature type="compositionally biased region" description="Low complexity" evidence="17">
    <location>
        <begin position="1434"/>
        <end position="1451"/>
    </location>
</feature>
<feature type="binding site" evidence="14">
    <location>
        <position position="1083"/>
    </location>
    <ligand>
        <name>ATP</name>
        <dbReference type="ChEBI" id="CHEBI:30616"/>
    </ligand>
</feature>
<comment type="subcellular location">
    <subcellularLocation>
        <location evidence="1 16">Membrane</location>
        <topology evidence="1 16">Multi-pass membrane protein</topology>
    </subcellularLocation>
</comment>
<feature type="binding site" evidence="14">
    <location>
        <position position="1106"/>
    </location>
    <ligand>
        <name>ATP</name>
        <dbReference type="ChEBI" id="CHEBI:30616"/>
    </ligand>
</feature>
<feature type="binding site" evidence="14">
    <location>
        <position position="786"/>
    </location>
    <ligand>
        <name>ATP</name>
        <dbReference type="ChEBI" id="CHEBI:30616"/>
    </ligand>
</feature>
<feature type="transmembrane region" description="Helical" evidence="16">
    <location>
        <begin position="1310"/>
        <end position="1331"/>
    </location>
</feature>
<feature type="compositionally biased region" description="Polar residues" evidence="17">
    <location>
        <begin position="197"/>
        <end position="211"/>
    </location>
</feature>
<feature type="binding site" evidence="14">
    <location>
        <position position="685"/>
    </location>
    <ligand>
        <name>ATP</name>
        <dbReference type="ChEBI" id="CHEBI:30616"/>
    </ligand>
</feature>
<evidence type="ECO:0000256" key="14">
    <source>
        <dbReference type="PIRSR" id="PIRSR606539-2"/>
    </source>
</evidence>
<evidence type="ECO:0000256" key="6">
    <source>
        <dbReference type="ARBA" id="ARBA00022840"/>
    </source>
</evidence>
<proteinExistence type="inferred from homology"/>
<dbReference type="GO" id="GO:0000287">
    <property type="term" value="F:magnesium ion binding"/>
    <property type="evidence" value="ECO:0007669"/>
    <property type="project" value="UniProtKB-UniRule"/>
</dbReference>
<keyword evidence="5 14" id="KW-0547">Nucleotide-binding</keyword>
<feature type="binding site" evidence="14">
    <location>
        <position position="536"/>
    </location>
    <ligand>
        <name>ATP</name>
        <dbReference type="ChEBI" id="CHEBI:30616"/>
    </ligand>
</feature>
<dbReference type="NCBIfam" id="TIGR01494">
    <property type="entry name" value="ATPase_P-type"/>
    <property type="match status" value="1"/>
</dbReference>
<feature type="binding site" evidence="15">
    <location>
        <position position="538"/>
    </location>
    <ligand>
        <name>Mg(2+)</name>
        <dbReference type="ChEBI" id="CHEBI:18420"/>
    </ligand>
</feature>
<dbReference type="InterPro" id="IPR023299">
    <property type="entry name" value="ATPase_P-typ_cyto_dom_N"/>
</dbReference>
<comment type="similarity">
    <text evidence="2 16">Belongs to the cation transport ATPase (P-type) (TC 3.A.3) family. Type IV subfamily.</text>
</comment>
<dbReference type="Pfam" id="PF16209">
    <property type="entry name" value="PhoLip_ATPase_N"/>
    <property type="match status" value="1"/>
</dbReference>
<comment type="catalytic activity">
    <reaction evidence="11 16">
        <text>ATP + H2O + phospholipidSide 1 = ADP + phosphate + phospholipidSide 2.</text>
        <dbReference type="EC" id="7.6.2.1"/>
    </reaction>
</comment>
<feature type="region of interest" description="Disordered" evidence="17">
    <location>
        <begin position="998"/>
        <end position="1020"/>
    </location>
</feature>
<dbReference type="PANTHER" id="PTHR24092">
    <property type="entry name" value="PROBABLE PHOSPHOLIPID-TRANSPORTING ATPASE"/>
    <property type="match status" value="1"/>
</dbReference>
<keyword evidence="10 16" id="KW-0472">Membrane</keyword>
<feature type="transmembrane region" description="Helical" evidence="16">
    <location>
        <begin position="1243"/>
        <end position="1266"/>
    </location>
</feature>
<feature type="transmembrane region" description="Helical" evidence="16">
    <location>
        <begin position="1351"/>
        <end position="1371"/>
    </location>
</feature>
<dbReference type="InterPro" id="IPR044492">
    <property type="entry name" value="P_typ_ATPase_HD_dom"/>
</dbReference>
<evidence type="ECO:0000256" key="12">
    <source>
        <dbReference type="ARBA" id="ARBA00049128"/>
    </source>
</evidence>
<feature type="binding site" evidence="15">
    <location>
        <position position="1107"/>
    </location>
    <ligand>
        <name>Mg(2+)</name>
        <dbReference type="ChEBI" id="CHEBI:18420"/>
    </ligand>
</feature>
<feature type="binding site" evidence="14">
    <location>
        <position position="1107"/>
    </location>
    <ligand>
        <name>ATP</name>
        <dbReference type="ChEBI" id="CHEBI:30616"/>
    </ligand>
</feature>
<evidence type="ECO:0000256" key="9">
    <source>
        <dbReference type="ARBA" id="ARBA00022989"/>
    </source>
</evidence>
<feature type="transmembrane region" description="Helical" evidence="16">
    <location>
        <begin position="420"/>
        <end position="440"/>
    </location>
</feature>
<dbReference type="InterPro" id="IPR023214">
    <property type="entry name" value="HAD_sf"/>
</dbReference>
<keyword evidence="7 15" id="KW-0460">Magnesium</keyword>
<feature type="binding site" evidence="15">
    <location>
        <position position="1103"/>
    </location>
    <ligand>
        <name>Mg(2+)</name>
        <dbReference type="ChEBI" id="CHEBI:18420"/>
    </ligand>
</feature>
<dbReference type="EC" id="7.6.2.1" evidence="16"/>
<feature type="binding site" evidence="14">
    <location>
        <position position="818"/>
    </location>
    <ligand>
        <name>ATP</name>
        <dbReference type="ChEBI" id="CHEBI:30616"/>
    </ligand>
</feature>
<feature type="region of interest" description="Disordered" evidence="17">
    <location>
        <begin position="711"/>
        <end position="772"/>
    </location>
</feature>
<feature type="domain" description="P-type ATPase N-terminal" evidence="18">
    <location>
        <begin position="55"/>
        <end position="110"/>
    </location>
</feature>
<keyword evidence="4 15" id="KW-0479">Metal-binding</keyword>
<feature type="binding site" evidence="14">
    <location>
        <position position="853"/>
    </location>
    <ligand>
        <name>ATP</name>
        <dbReference type="ChEBI" id="CHEBI:30616"/>
    </ligand>
</feature>
<evidence type="ECO:0000256" key="8">
    <source>
        <dbReference type="ARBA" id="ARBA00022967"/>
    </source>
</evidence>
<feature type="binding site" evidence="14">
    <location>
        <position position="935"/>
    </location>
    <ligand>
        <name>ATP</name>
        <dbReference type="ChEBI" id="CHEBI:30616"/>
    </ligand>
</feature>
<feature type="binding site" evidence="14">
    <location>
        <position position="537"/>
    </location>
    <ligand>
        <name>ATP</name>
        <dbReference type="ChEBI" id="CHEBI:30616"/>
    </ligand>
</feature>
<feature type="transmembrane region" description="Helical" evidence="16">
    <location>
        <begin position="1161"/>
        <end position="1180"/>
    </location>
</feature>
<dbReference type="Gene3D" id="2.70.150.10">
    <property type="entry name" value="Calcium-transporting ATPase, cytoplasmic transduction domain A"/>
    <property type="match status" value="1"/>
</dbReference>
<dbReference type="Gene3D" id="3.40.1110.10">
    <property type="entry name" value="Calcium-transporting ATPase, cytoplasmic domain N"/>
    <property type="match status" value="2"/>
</dbReference>
<feature type="transmembrane region" description="Helical" evidence="16">
    <location>
        <begin position="107"/>
        <end position="125"/>
    </location>
</feature>
<evidence type="ECO:0000256" key="4">
    <source>
        <dbReference type="ARBA" id="ARBA00022723"/>
    </source>
</evidence>
<reference evidence="20 21" key="1">
    <citation type="journal article" date="2019" name="Nat. Ecol. Evol.">
        <title>Megaphylogeny resolves global patterns of mushroom evolution.</title>
        <authorList>
            <person name="Varga T."/>
            <person name="Krizsan K."/>
            <person name="Foldi C."/>
            <person name="Dima B."/>
            <person name="Sanchez-Garcia M."/>
            <person name="Sanchez-Ramirez S."/>
            <person name="Szollosi G.J."/>
            <person name="Szarkandi J.G."/>
            <person name="Papp V."/>
            <person name="Albert L."/>
            <person name="Andreopoulos W."/>
            <person name="Angelini C."/>
            <person name="Antonin V."/>
            <person name="Barry K.W."/>
            <person name="Bougher N.L."/>
            <person name="Buchanan P."/>
            <person name="Buyck B."/>
            <person name="Bense V."/>
            <person name="Catcheside P."/>
            <person name="Chovatia M."/>
            <person name="Cooper J."/>
            <person name="Damon W."/>
            <person name="Desjardin D."/>
            <person name="Finy P."/>
            <person name="Geml J."/>
            <person name="Haridas S."/>
            <person name="Hughes K."/>
            <person name="Justo A."/>
            <person name="Karasinski D."/>
            <person name="Kautmanova I."/>
            <person name="Kiss B."/>
            <person name="Kocsube S."/>
            <person name="Kotiranta H."/>
            <person name="LaButti K.M."/>
            <person name="Lechner B.E."/>
            <person name="Liimatainen K."/>
            <person name="Lipzen A."/>
            <person name="Lukacs Z."/>
            <person name="Mihaltcheva S."/>
            <person name="Morgado L.N."/>
            <person name="Niskanen T."/>
            <person name="Noordeloos M.E."/>
            <person name="Ohm R.A."/>
            <person name="Ortiz-Santana B."/>
            <person name="Ovrebo C."/>
            <person name="Racz N."/>
            <person name="Riley R."/>
            <person name="Savchenko A."/>
            <person name="Shiryaev A."/>
            <person name="Soop K."/>
            <person name="Spirin V."/>
            <person name="Szebenyi C."/>
            <person name="Tomsovsky M."/>
            <person name="Tulloss R.E."/>
            <person name="Uehling J."/>
            <person name="Grigoriev I.V."/>
            <person name="Vagvolgyi C."/>
            <person name="Papp T."/>
            <person name="Martin F.M."/>
            <person name="Miettinen O."/>
            <person name="Hibbett D.S."/>
            <person name="Nagy L.G."/>
        </authorList>
    </citation>
    <scope>NUCLEOTIDE SEQUENCE [LARGE SCALE GENOMIC DNA]</scope>
    <source>
        <strain evidence="20 21">CBS 962.96</strain>
    </source>
</reference>
<dbReference type="GO" id="GO:0005524">
    <property type="term" value="F:ATP binding"/>
    <property type="evidence" value="ECO:0007669"/>
    <property type="project" value="UniProtKB-UniRule"/>
</dbReference>
<feature type="compositionally biased region" description="Polar residues" evidence="17">
    <location>
        <begin position="752"/>
        <end position="763"/>
    </location>
</feature>
<feature type="transmembrane region" description="Helical" evidence="16">
    <location>
        <begin position="1192"/>
        <end position="1213"/>
    </location>
</feature>
<dbReference type="Gene3D" id="3.40.50.1000">
    <property type="entry name" value="HAD superfamily/HAD-like"/>
    <property type="match status" value="2"/>
</dbReference>
<dbReference type="GO" id="GO:0005886">
    <property type="term" value="C:plasma membrane"/>
    <property type="evidence" value="ECO:0007669"/>
    <property type="project" value="TreeGrafter"/>
</dbReference>
<comment type="catalytic activity">
    <reaction evidence="12">
        <text>a 1,2-diacyl-sn-glycero-3-phosphoethanolamine(out) + ATP + H2O = a 1,2-diacyl-sn-glycero-3-phosphoethanolamine(in) + ADP + phosphate + H(+)</text>
        <dbReference type="Rhea" id="RHEA:66132"/>
        <dbReference type="ChEBI" id="CHEBI:15377"/>
        <dbReference type="ChEBI" id="CHEBI:15378"/>
        <dbReference type="ChEBI" id="CHEBI:30616"/>
        <dbReference type="ChEBI" id="CHEBI:43474"/>
        <dbReference type="ChEBI" id="CHEBI:64612"/>
        <dbReference type="ChEBI" id="CHEBI:456216"/>
    </reaction>
    <physiologicalReaction direction="left-to-right" evidence="12">
        <dbReference type="Rhea" id="RHEA:66133"/>
    </physiologicalReaction>
</comment>
<dbReference type="InterPro" id="IPR001757">
    <property type="entry name" value="P_typ_ATPase"/>
</dbReference>
<feature type="domain" description="P-type ATPase C-terminal" evidence="19">
    <location>
        <begin position="1129"/>
        <end position="1380"/>
    </location>
</feature>
<dbReference type="PRINTS" id="PR00119">
    <property type="entry name" value="CATATPASE"/>
</dbReference>
<evidence type="ECO:0000256" key="7">
    <source>
        <dbReference type="ARBA" id="ARBA00022842"/>
    </source>
</evidence>
<evidence type="ECO:0000256" key="16">
    <source>
        <dbReference type="RuleBase" id="RU362033"/>
    </source>
</evidence>
<evidence type="ECO:0000313" key="20">
    <source>
        <dbReference type="EMBL" id="THV03971.1"/>
    </source>
</evidence>
<protein>
    <recommendedName>
        <fullName evidence="16">Phospholipid-transporting ATPase</fullName>
        <ecNumber evidence="16">7.6.2.1</ecNumber>
    </recommendedName>
</protein>
<evidence type="ECO:0000256" key="10">
    <source>
        <dbReference type="ARBA" id="ARBA00023136"/>
    </source>
</evidence>
<feature type="transmembrane region" description="Helical" evidence="16">
    <location>
        <begin position="1278"/>
        <end position="1298"/>
    </location>
</feature>
<gene>
    <name evidence="20" type="ORF">K435DRAFT_714956</name>
</gene>
<dbReference type="SUPFAM" id="SSF56784">
    <property type="entry name" value="HAD-like"/>
    <property type="match status" value="1"/>
</dbReference>
<name>A0A4S8MMR1_DENBC</name>
<evidence type="ECO:0000256" key="17">
    <source>
        <dbReference type="SAM" id="MobiDB-lite"/>
    </source>
</evidence>
<feature type="region of interest" description="Disordered" evidence="17">
    <location>
        <begin position="176"/>
        <end position="246"/>
    </location>
</feature>
<evidence type="ECO:0000256" key="1">
    <source>
        <dbReference type="ARBA" id="ARBA00004141"/>
    </source>
</evidence>
<dbReference type="SFLD" id="SFLDF00027">
    <property type="entry name" value="p-type_atpase"/>
    <property type="match status" value="1"/>
</dbReference>
<keyword evidence="3 16" id="KW-0812">Transmembrane</keyword>
<feature type="binding site" evidence="14">
    <location>
        <position position="538"/>
    </location>
    <ligand>
        <name>ATP</name>
        <dbReference type="ChEBI" id="CHEBI:30616"/>
    </ligand>
</feature>
<evidence type="ECO:0000256" key="11">
    <source>
        <dbReference type="ARBA" id="ARBA00034036"/>
    </source>
</evidence>